<comment type="cofactor">
    <cofactor evidence="1">
        <name>[4Fe-4S] cluster</name>
        <dbReference type="ChEBI" id="CHEBI:49883"/>
    </cofactor>
</comment>
<dbReference type="InterPro" id="IPR007197">
    <property type="entry name" value="rSAM"/>
</dbReference>
<keyword evidence="7" id="KW-0408">Iron</keyword>
<proteinExistence type="inferred from homology"/>
<evidence type="ECO:0000256" key="8">
    <source>
        <dbReference type="ARBA" id="ARBA00023014"/>
    </source>
</evidence>
<dbReference type="PANTHER" id="PTHR30352:SF4">
    <property type="entry name" value="PYRUVATE FORMATE-LYASE 2-ACTIVATING ENZYME"/>
    <property type="match status" value="1"/>
</dbReference>
<protein>
    <submittedName>
        <fullName evidence="11">Glycyl-radical enzyme activating protein</fullName>
    </submittedName>
</protein>
<dbReference type="PANTHER" id="PTHR30352">
    <property type="entry name" value="PYRUVATE FORMATE-LYASE-ACTIVATING ENZYME"/>
    <property type="match status" value="1"/>
</dbReference>
<dbReference type="PROSITE" id="PS51918">
    <property type="entry name" value="RADICAL_SAM"/>
    <property type="match status" value="1"/>
</dbReference>
<evidence type="ECO:0000259" key="9">
    <source>
        <dbReference type="PROSITE" id="PS51379"/>
    </source>
</evidence>
<gene>
    <name evidence="11" type="ORF">NMU02_01185</name>
</gene>
<dbReference type="SUPFAM" id="SSF54862">
    <property type="entry name" value="4Fe-4S ferredoxins"/>
    <property type="match status" value="1"/>
</dbReference>
<name>A0ABT1MDJ5_9BACT</name>
<dbReference type="InterPro" id="IPR034457">
    <property type="entry name" value="Organic_radical-activating"/>
</dbReference>
<evidence type="ECO:0000313" key="11">
    <source>
        <dbReference type="EMBL" id="MCP9610708.1"/>
    </source>
</evidence>
<dbReference type="PIRSF" id="PIRSF000371">
    <property type="entry name" value="PFL_act_enz"/>
    <property type="match status" value="1"/>
</dbReference>
<dbReference type="InterPro" id="IPR040074">
    <property type="entry name" value="BssD/PflA/YjjW"/>
</dbReference>
<evidence type="ECO:0000256" key="6">
    <source>
        <dbReference type="ARBA" id="ARBA00023002"/>
    </source>
</evidence>
<comment type="similarity">
    <text evidence="2">Belongs to the organic radical-activating enzymes family.</text>
</comment>
<dbReference type="PROSITE" id="PS01087">
    <property type="entry name" value="RADICAL_ACTIVATING"/>
    <property type="match status" value="1"/>
</dbReference>
<dbReference type="RefSeq" id="WP_255025267.1">
    <property type="nucleotide sequence ID" value="NZ_JANDHW010000001.1"/>
</dbReference>
<organism evidence="11 12">
    <name type="scientific">Coprobacter tertius</name>
    <dbReference type="NCBI Taxonomy" id="2944915"/>
    <lineage>
        <taxon>Bacteria</taxon>
        <taxon>Pseudomonadati</taxon>
        <taxon>Bacteroidota</taxon>
        <taxon>Bacteroidia</taxon>
        <taxon>Bacteroidales</taxon>
        <taxon>Barnesiellaceae</taxon>
        <taxon>Coprobacter</taxon>
    </lineage>
</organism>
<comment type="caution">
    <text evidence="11">The sequence shown here is derived from an EMBL/GenBank/DDBJ whole genome shotgun (WGS) entry which is preliminary data.</text>
</comment>
<dbReference type="CDD" id="cd01335">
    <property type="entry name" value="Radical_SAM"/>
    <property type="match status" value="1"/>
</dbReference>
<feature type="domain" description="4Fe-4S ferredoxin-type" evidence="9">
    <location>
        <begin position="82"/>
        <end position="110"/>
    </location>
</feature>
<dbReference type="SUPFAM" id="SSF102114">
    <property type="entry name" value="Radical SAM enzymes"/>
    <property type="match status" value="1"/>
</dbReference>
<keyword evidence="5" id="KW-0479">Metal-binding</keyword>
<evidence type="ECO:0000256" key="7">
    <source>
        <dbReference type="ARBA" id="ARBA00023004"/>
    </source>
</evidence>
<dbReference type="Pfam" id="PF00037">
    <property type="entry name" value="Fer4"/>
    <property type="match status" value="2"/>
</dbReference>
<accession>A0ABT1MDJ5</accession>
<evidence type="ECO:0000259" key="10">
    <source>
        <dbReference type="PROSITE" id="PS51918"/>
    </source>
</evidence>
<keyword evidence="3" id="KW-0004">4Fe-4S</keyword>
<dbReference type="SFLD" id="SFLDG01066">
    <property type="entry name" value="organic_radical-activating_enz"/>
    <property type="match status" value="1"/>
</dbReference>
<keyword evidence="6" id="KW-0560">Oxidoreductase</keyword>
<dbReference type="Gene3D" id="3.20.20.70">
    <property type="entry name" value="Aldolase class I"/>
    <property type="match status" value="1"/>
</dbReference>
<dbReference type="Proteomes" id="UP001205603">
    <property type="component" value="Unassembled WGS sequence"/>
</dbReference>
<evidence type="ECO:0000256" key="4">
    <source>
        <dbReference type="ARBA" id="ARBA00022691"/>
    </source>
</evidence>
<dbReference type="InterPro" id="IPR012839">
    <property type="entry name" value="Organic_radical_activase"/>
</dbReference>
<dbReference type="InterPro" id="IPR013785">
    <property type="entry name" value="Aldolase_TIM"/>
</dbReference>
<dbReference type="NCBIfam" id="TIGR02494">
    <property type="entry name" value="PFLE_PFLC"/>
    <property type="match status" value="1"/>
</dbReference>
<dbReference type="PROSITE" id="PS51379">
    <property type="entry name" value="4FE4S_FER_2"/>
    <property type="match status" value="2"/>
</dbReference>
<keyword evidence="4" id="KW-0949">S-adenosyl-L-methionine</keyword>
<keyword evidence="8" id="KW-0411">Iron-sulfur</keyword>
<evidence type="ECO:0000256" key="1">
    <source>
        <dbReference type="ARBA" id="ARBA00001966"/>
    </source>
</evidence>
<dbReference type="EMBL" id="JANDHW010000001">
    <property type="protein sequence ID" value="MCP9610708.1"/>
    <property type="molecule type" value="Genomic_DNA"/>
</dbReference>
<dbReference type="InterPro" id="IPR017896">
    <property type="entry name" value="4Fe4S_Fe-S-bd"/>
</dbReference>
<evidence type="ECO:0000313" key="12">
    <source>
        <dbReference type="Proteomes" id="UP001205603"/>
    </source>
</evidence>
<dbReference type="InterPro" id="IPR058240">
    <property type="entry name" value="rSAM_sf"/>
</dbReference>
<dbReference type="SFLD" id="SFLDG01118">
    <property type="entry name" value="activating_enzymes__group_2"/>
    <property type="match status" value="1"/>
</dbReference>
<evidence type="ECO:0000256" key="3">
    <source>
        <dbReference type="ARBA" id="ARBA00022485"/>
    </source>
</evidence>
<evidence type="ECO:0000256" key="5">
    <source>
        <dbReference type="ARBA" id="ARBA00022723"/>
    </source>
</evidence>
<reference evidence="11 12" key="1">
    <citation type="submission" date="2022-07" db="EMBL/GenBank/DDBJ databases">
        <title>Fecal culturing of patients with breast cancer.</title>
        <authorList>
            <person name="Teng N.M.Y."/>
            <person name="Kiu R."/>
            <person name="Evans R."/>
            <person name="Baker D.J."/>
            <person name="Zenner C."/>
            <person name="Robinson S.D."/>
            <person name="Hall L.J."/>
        </authorList>
    </citation>
    <scope>NUCLEOTIDE SEQUENCE [LARGE SCALE GENOMIC DNA]</scope>
    <source>
        <strain evidence="11 12">LH1063</strain>
    </source>
</reference>
<feature type="domain" description="4Fe-4S ferredoxin-type" evidence="9">
    <location>
        <begin position="52"/>
        <end position="81"/>
    </location>
</feature>
<keyword evidence="12" id="KW-1185">Reference proteome</keyword>
<sequence>MKNSDDNTYGWITHLQPMSLHDGPGIRTTVFMKGCNLSCKWCHNPETFKIKPQMEWIASKCIGCGTCIDTCKENALEVIGRKIIRDTRKCIVCGKCAKACYTGAHTLIGTRYTPEEIYSSVEKDIPFFRESGGGVTLSGGEPMIQPAFTTALARLLSSKGIHVVLQTNLSLSWHLYEKIFPYIDHVMADLKHIDREKHLYWTGADNNLILENIQRLDKSGISYRLRTPVIPGVNDDEETIIKMSRFAGKMHHAEDYELLPFHPMASYKYDNLGMKYIFASTPRLSDKKLKYLNSIANQYKN</sequence>
<feature type="domain" description="Radical SAM core" evidence="10">
    <location>
        <begin position="21"/>
        <end position="301"/>
    </location>
</feature>
<evidence type="ECO:0000256" key="2">
    <source>
        <dbReference type="ARBA" id="ARBA00009777"/>
    </source>
</evidence>
<dbReference type="SFLD" id="SFLDS00029">
    <property type="entry name" value="Radical_SAM"/>
    <property type="match status" value="1"/>
</dbReference>
<dbReference type="InterPro" id="IPR001989">
    <property type="entry name" value="Radical_activat_CS"/>
</dbReference>
<dbReference type="Pfam" id="PF04055">
    <property type="entry name" value="Radical_SAM"/>
    <property type="match status" value="1"/>
</dbReference>